<protein>
    <submittedName>
        <fullName evidence="1">Uncharacterized protein</fullName>
    </submittedName>
</protein>
<keyword evidence="2" id="KW-1185">Reference proteome</keyword>
<dbReference type="Proteomes" id="UP001732700">
    <property type="component" value="Chromosome 4D"/>
</dbReference>
<dbReference type="EnsemblPlants" id="AVESA.00010b.r2.4DG0717820.1">
    <property type="protein sequence ID" value="AVESA.00010b.r2.4DG0717820.1.CDS"/>
    <property type="gene ID" value="AVESA.00010b.r2.4DG0717820"/>
</dbReference>
<evidence type="ECO:0000313" key="1">
    <source>
        <dbReference type="EnsemblPlants" id="AVESA.00010b.r2.4DG0717820.1.CDS"/>
    </source>
</evidence>
<organism evidence="1 2">
    <name type="scientific">Avena sativa</name>
    <name type="common">Oat</name>
    <dbReference type="NCBI Taxonomy" id="4498"/>
    <lineage>
        <taxon>Eukaryota</taxon>
        <taxon>Viridiplantae</taxon>
        <taxon>Streptophyta</taxon>
        <taxon>Embryophyta</taxon>
        <taxon>Tracheophyta</taxon>
        <taxon>Spermatophyta</taxon>
        <taxon>Magnoliopsida</taxon>
        <taxon>Liliopsida</taxon>
        <taxon>Poales</taxon>
        <taxon>Poaceae</taxon>
        <taxon>BOP clade</taxon>
        <taxon>Pooideae</taxon>
        <taxon>Poodae</taxon>
        <taxon>Poeae</taxon>
        <taxon>Poeae Chloroplast Group 1 (Aveneae type)</taxon>
        <taxon>Aveninae</taxon>
        <taxon>Avena</taxon>
    </lineage>
</organism>
<evidence type="ECO:0000313" key="2">
    <source>
        <dbReference type="Proteomes" id="UP001732700"/>
    </source>
</evidence>
<accession>A0ACD5WZ18</accession>
<reference evidence="1" key="2">
    <citation type="submission" date="2025-09" db="UniProtKB">
        <authorList>
            <consortium name="EnsemblPlants"/>
        </authorList>
    </citation>
    <scope>IDENTIFICATION</scope>
</reference>
<name>A0ACD5WZ18_AVESA</name>
<proteinExistence type="predicted"/>
<sequence>MAASARGWRHRLGHPAAPDQGLPKSTAARGEEGPRPPLQDAGEGSPPPPAPAGLRPTTQAGGGEGWRKVEGAGVAGGRGGVSSPSGERETRAPLYISLPFPCTSSSSIASHPRFLRSTTMSQLPPPPSPTMAQPPLDKGKKRRTEIRLVKKKTTRQMTFSKRKGGLYNKVAELAVLCRARIAIVVFSESGKAFAIGSPSVDAVLALLDDDAPVPAAANDEAEWKAMEALSLEVDKKGAEAKAKAARMTAIGKKVLELQEQTGKSFWWEVDPEALGPEEELPLFLKTIERLMANLACRIHNQLTDQ</sequence>
<reference evidence="1" key="1">
    <citation type="submission" date="2021-05" db="EMBL/GenBank/DDBJ databases">
        <authorList>
            <person name="Scholz U."/>
            <person name="Mascher M."/>
            <person name="Fiebig A."/>
        </authorList>
    </citation>
    <scope>NUCLEOTIDE SEQUENCE [LARGE SCALE GENOMIC DNA]</scope>
</reference>